<evidence type="ECO:0000313" key="2">
    <source>
        <dbReference type="EMBL" id="BCJ39001.1"/>
    </source>
</evidence>
<evidence type="ECO:0000259" key="1">
    <source>
        <dbReference type="Pfam" id="PF19834"/>
    </source>
</evidence>
<name>A0A7R7DW90_9ACTN</name>
<dbReference type="Proteomes" id="UP000611640">
    <property type="component" value="Chromosome"/>
</dbReference>
<dbReference type="EMBL" id="AP023355">
    <property type="protein sequence ID" value="BCJ39001.1"/>
    <property type="molecule type" value="Genomic_DNA"/>
</dbReference>
<dbReference type="KEGG" id="atl:Athai_65040"/>
<dbReference type="AlphaFoldDB" id="A0A7R7DW90"/>
<feature type="domain" description="DUF6314" evidence="1">
    <location>
        <begin position="71"/>
        <end position="199"/>
    </location>
</feature>
<accession>A0A7R7DW90</accession>
<protein>
    <recommendedName>
        <fullName evidence="1">DUF6314 domain-containing protein</fullName>
    </recommendedName>
</protein>
<evidence type="ECO:0000313" key="3">
    <source>
        <dbReference type="Proteomes" id="UP000611640"/>
    </source>
</evidence>
<sequence length="200" mass="22093">MRGSHRPGSPGVGVRLERVRDCRTAIGWQTVSVRDKPTKVFGRRGAARRAGCDAGAVNDVPHPVPDTIGYLAGRWRLDRRLADARAGVTGTFTGVGEFVPVPDGLDYAERGELAFGPHRGPAWRRLRYRADGALVRVEFEDGRFFHDLDLRKGTWAVTHPCRADGYAGEFRVTSADSFVQDWTVTGPAKDLHLVTTFARH</sequence>
<dbReference type="InterPro" id="IPR045632">
    <property type="entry name" value="DUF6314"/>
</dbReference>
<gene>
    <name evidence="2" type="ORF">Athai_65040</name>
</gene>
<proteinExistence type="predicted"/>
<organism evidence="2 3">
    <name type="scientific">Actinocatenispora thailandica</name>
    <dbReference type="NCBI Taxonomy" id="227318"/>
    <lineage>
        <taxon>Bacteria</taxon>
        <taxon>Bacillati</taxon>
        <taxon>Actinomycetota</taxon>
        <taxon>Actinomycetes</taxon>
        <taxon>Micromonosporales</taxon>
        <taxon>Micromonosporaceae</taxon>
        <taxon>Actinocatenispora</taxon>
    </lineage>
</organism>
<dbReference type="Pfam" id="PF19834">
    <property type="entry name" value="DUF6314"/>
    <property type="match status" value="1"/>
</dbReference>
<reference evidence="2 3" key="1">
    <citation type="submission" date="2020-08" db="EMBL/GenBank/DDBJ databases">
        <title>Whole genome shotgun sequence of Actinocatenispora thailandica NBRC 105041.</title>
        <authorList>
            <person name="Komaki H."/>
            <person name="Tamura T."/>
        </authorList>
    </citation>
    <scope>NUCLEOTIDE SEQUENCE [LARGE SCALE GENOMIC DNA]</scope>
    <source>
        <strain evidence="2 3">NBRC 105041</strain>
    </source>
</reference>
<keyword evidence="3" id="KW-1185">Reference proteome</keyword>